<evidence type="ECO:0000313" key="2">
    <source>
        <dbReference type="EMBL" id="KAK7915604.1"/>
    </source>
</evidence>
<proteinExistence type="predicted"/>
<keyword evidence="3" id="KW-1185">Reference proteome</keyword>
<dbReference type="AlphaFoldDB" id="A0AAW0P699"/>
<feature type="compositionally biased region" description="Polar residues" evidence="1">
    <location>
        <begin position="1"/>
        <end position="27"/>
    </location>
</feature>
<protein>
    <submittedName>
        <fullName evidence="2">Uncharacterized protein</fullName>
    </submittedName>
</protein>
<dbReference type="Proteomes" id="UP001460270">
    <property type="component" value="Unassembled WGS sequence"/>
</dbReference>
<name>A0AAW0P699_9GOBI</name>
<organism evidence="2 3">
    <name type="scientific">Mugilogobius chulae</name>
    <name type="common">yellowstripe goby</name>
    <dbReference type="NCBI Taxonomy" id="88201"/>
    <lineage>
        <taxon>Eukaryota</taxon>
        <taxon>Metazoa</taxon>
        <taxon>Chordata</taxon>
        <taxon>Craniata</taxon>
        <taxon>Vertebrata</taxon>
        <taxon>Euteleostomi</taxon>
        <taxon>Actinopterygii</taxon>
        <taxon>Neopterygii</taxon>
        <taxon>Teleostei</taxon>
        <taxon>Neoteleostei</taxon>
        <taxon>Acanthomorphata</taxon>
        <taxon>Gobiaria</taxon>
        <taxon>Gobiiformes</taxon>
        <taxon>Gobioidei</taxon>
        <taxon>Gobiidae</taxon>
        <taxon>Gobionellinae</taxon>
        <taxon>Mugilogobius</taxon>
    </lineage>
</organism>
<dbReference type="EMBL" id="JBBPFD010000008">
    <property type="protein sequence ID" value="KAK7915604.1"/>
    <property type="molecule type" value="Genomic_DNA"/>
</dbReference>
<gene>
    <name evidence="2" type="ORF">WMY93_011365</name>
</gene>
<evidence type="ECO:0000256" key="1">
    <source>
        <dbReference type="SAM" id="MobiDB-lite"/>
    </source>
</evidence>
<reference evidence="3" key="1">
    <citation type="submission" date="2024-04" db="EMBL/GenBank/DDBJ databases">
        <title>Salinicola lusitanus LLJ914,a marine bacterium isolated from the Okinawa Trough.</title>
        <authorList>
            <person name="Li J."/>
        </authorList>
    </citation>
    <scope>NUCLEOTIDE SEQUENCE [LARGE SCALE GENOMIC DNA]</scope>
</reference>
<feature type="region of interest" description="Disordered" evidence="1">
    <location>
        <begin position="1"/>
        <end position="54"/>
    </location>
</feature>
<feature type="compositionally biased region" description="Polar residues" evidence="1">
    <location>
        <begin position="41"/>
        <end position="51"/>
    </location>
</feature>
<evidence type="ECO:0000313" key="3">
    <source>
        <dbReference type="Proteomes" id="UP001460270"/>
    </source>
</evidence>
<comment type="caution">
    <text evidence="2">The sequence shown here is derived from an EMBL/GenBank/DDBJ whole genome shotgun (WGS) entry which is preliminary data.</text>
</comment>
<accession>A0AAW0P699</accession>
<sequence length="126" mass="14491">MCWVKTMQQNADCDSTSNDTDYSGNEQLENEARDHSGLKGMQNQDVQMSDTQHVEKEDIGIKMCQDGESDTDFDPALRYYNYEQVAYHRSNGYDFDDNGYDGGIWYRVPQVHMISPPIKGVVFEDD</sequence>